<sequence length="500" mass="55802">MQGVTQASLTGSTLTGTIVRDATLVDVLLNNLGLIAAITVVLYGIAAICAVREIMNSRTAQGSIAWLLSLFFLPFPTAFLYLVFGWKQFDDYADVQRKMGRFERTLRAAELGIGDADASTEWPVLSKIASLPFLSGNTCTLLIDGEATFSSILQGIAEAQHVVLVQFFIVRDDVLGRTLADLLIEKARAGVRVYFLYDEIGSKSLPKSYLRRLRAGGIEVSGFNETHHYLRLLGPMRINYRNHRKVVVVDNRHAWVGGHNVGDEYLGRDPDFGHWRDTHVKVSGPAALACTLSFAEDWHWASGTTLDIVAPGPYDRVGDEAVLVMPTGPADPLEDCSIAFTEAISRARKRLWIVSPYFVPGSEIQTALYAAALRGVDVRVLLPEKADHRLVWLASHAHADDLVNHGIRVYRYLDGFLHQKVVLVDDDLASVGTVNFDNRSFRINFEITLWFTHPSFIRQIADMLETDFRRARRTAPDDLDHRPYLFRVLAQSARLLSPIL</sequence>
<dbReference type="NCBIfam" id="TIGR04265">
    <property type="entry name" value="bac_cardiolipin"/>
    <property type="match status" value="1"/>
</dbReference>
<evidence type="ECO:0000256" key="1">
    <source>
        <dbReference type="ARBA" id="ARBA00003145"/>
    </source>
</evidence>
<keyword evidence="6" id="KW-0964">Secreted</keyword>
<evidence type="ECO:0000256" key="4">
    <source>
        <dbReference type="ARBA" id="ARBA00022475"/>
    </source>
</evidence>
<dbReference type="SMART" id="SM00155">
    <property type="entry name" value="PLDc"/>
    <property type="match status" value="2"/>
</dbReference>
<evidence type="ECO:0000256" key="7">
    <source>
        <dbReference type="ARBA" id="ARBA00022679"/>
    </source>
</evidence>
<dbReference type="Pfam" id="PF13091">
    <property type="entry name" value="PLDc_2"/>
    <property type="match status" value="2"/>
</dbReference>
<comment type="function">
    <text evidence="1">Could be a virulence factor.</text>
</comment>
<dbReference type="CDD" id="cd09155">
    <property type="entry name" value="PLDc_PaCLS_like_1"/>
    <property type="match status" value="1"/>
</dbReference>
<keyword evidence="8" id="KW-0812">Transmembrane</keyword>
<dbReference type="InterPro" id="IPR022924">
    <property type="entry name" value="Cardiolipin_synthase"/>
</dbReference>
<name>A0A7X5F1J7_9HYPH</name>
<keyword evidence="12" id="KW-0472">Membrane</keyword>
<keyword evidence="4" id="KW-1003">Cell membrane</keyword>
<keyword evidence="9" id="KW-0677">Repeat</keyword>
<evidence type="ECO:0000256" key="2">
    <source>
        <dbReference type="ARBA" id="ARBA00004613"/>
    </source>
</evidence>
<dbReference type="InterPro" id="IPR025202">
    <property type="entry name" value="PLD-like_dom"/>
</dbReference>
<evidence type="ECO:0000256" key="13">
    <source>
        <dbReference type="ARBA" id="ARBA00023209"/>
    </source>
</evidence>
<evidence type="ECO:0000256" key="6">
    <source>
        <dbReference type="ARBA" id="ARBA00022525"/>
    </source>
</evidence>
<dbReference type="Pfam" id="PF13396">
    <property type="entry name" value="PLDc_N"/>
    <property type="match status" value="1"/>
</dbReference>
<dbReference type="PROSITE" id="PS50035">
    <property type="entry name" value="PLD"/>
    <property type="match status" value="2"/>
</dbReference>
<accession>A0A7X5F1J7</accession>
<dbReference type="GO" id="GO:0008808">
    <property type="term" value="F:cardiolipin synthase activity"/>
    <property type="evidence" value="ECO:0007669"/>
    <property type="project" value="UniProtKB-UniRule"/>
</dbReference>
<keyword evidence="13" id="KW-0594">Phospholipid biosynthesis</keyword>
<dbReference type="CDD" id="cd09161">
    <property type="entry name" value="PLDc_PaCLS_like_2"/>
    <property type="match status" value="1"/>
</dbReference>
<keyword evidence="14" id="KW-1208">Phospholipid metabolism</keyword>
<gene>
    <name evidence="15" type="primary">cls</name>
    <name evidence="15" type="ORF">GWI72_07305</name>
</gene>
<dbReference type="InterPro" id="IPR001736">
    <property type="entry name" value="PLipase_D/transphosphatidylase"/>
</dbReference>
<dbReference type="InterPro" id="IPR027379">
    <property type="entry name" value="CLS_N"/>
</dbReference>
<protein>
    <submittedName>
        <fullName evidence="15">Cardiolipin synthase</fullName>
    </submittedName>
</protein>
<evidence type="ECO:0000256" key="10">
    <source>
        <dbReference type="ARBA" id="ARBA00022989"/>
    </source>
</evidence>
<dbReference type="GO" id="GO:0032049">
    <property type="term" value="P:cardiolipin biosynthetic process"/>
    <property type="evidence" value="ECO:0007669"/>
    <property type="project" value="UniProtKB-UniRule"/>
</dbReference>
<dbReference type="AlphaFoldDB" id="A0A7X5F1J7"/>
<evidence type="ECO:0000256" key="8">
    <source>
        <dbReference type="ARBA" id="ARBA00022692"/>
    </source>
</evidence>
<evidence type="ECO:0000256" key="9">
    <source>
        <dbReference type="ARBA" id="ARBA00022737"/>
    </source>
</evidence>
<dbReference type="GO" id="GO:0005576">
    <property type="term" value="C:extracellular region"/>
    <property type="evidence" value="ECO:0007669"/>
    <property type="project" value="UniProtKB-SubCell"/>
</dbReference>
<evidence type="ECO:0000313" key="15">
    <source>
        <dbReference type="EMBL" id="NBN78071.1"/>
    </source>
</evidence>
<evidence type="ECO:0000256" key="14">
    <source>
        <dbReference type="ARBA" id="ARBA00023264"/>
    </source>
</evidence>
<keyword evidence="7" id="KW-0808">Transferase</keyword>
<keyword evidence="10" id="KW-1133">Transmembrane helix</keyword>
<dbReference type="Proteomes" id="UP000586722">
    <property type="component" value="Unassembled WGS sequence"/>
</dbReference>
<evidence type="ECO:0000256" key="3">
    <source>
        <dbReference type="ARBA" id="ARBA00004651"/>
    </source>
</evidence>
<evidence type="ECO:0000256" key="5">
    <source>
        <dbReference type="ARBA" id="ARBA00022516"/>
    </source>
</evidence>
<dbReference type="PANTHER" id="PTHR21248:SF22">
    <property type="entry name" value="PHOSPHOLIPASE D"/>
    <property type="match status" value="1"/>
</dbReference>
<dbReference type="PANTHER" id="PTHR21248">
    <property type="entry name" value="CARDIOLIPIN SYNTHASE"/>
    <property type="match status" value="1"/>
</dbReference>
<reference evidence="16" key="1">
    <citation type="submission" date="2020-01" db="EMBL/GenBank/DDBJ databases">
        <authorList>
            <person name="Fang Y."/>
            <person name="Sun R."/>
            <person name="Nie L."/>
            <person name="He J."/>
            <person name="Hao L."/>
            <person name="Wang L."/>
            <person name="Su S."/>
            <person name="Lv E."/>
            <person name="Zhang Z."/>
            <person name="Xie R."/>
            <person name="Liu H."/>
        </authorList>
    </citation>
    <scope>NUCLEOTIDE SEQUENCE [LARGE SCALE GENOMIC DNA]</scope>
    <source>
        <strain evidence="16">XCT-53</strain>
    </source>
</reference>
<evidence type="ECO:0000313" key="16">
    <source>
        <dbReference type="Proteomes" id="UP000586722"/>
    </source>
</evidence>
<keyword evidence="5" id="KW-0444">Lipid biosynthesis</keyword>
<dbReference type="SUPFAM" id="SSF56024">
    <property type="entry name" value="Phospholipase D/nuclease"/>
    <property type="match status" value="2"/>
</dbReference>
<comment type="subcellular location">
    <subcellularLocation>
        <location evidence="3">Cell membrane</location>
        <topology evidence="3">Multi-pass membrane protein</topology>
    </subcellularLocation>
    <subcellularLocation>
        <location evidence="2">Secreted</location>
    </subcellularLocation>
</comment>
<evidence type="ECO:0000256" key="11">
    <source>
        <dbReference type="ARBA" id="ARBA00023098"/>
    </source>
</evidence>
<dbReference type="GO" id="GO:0005886">
    <property type="term" value="C:plasma membrane"/>
    <property type="evidence" value="ECO:0007669"/>
    <property type="project" value="UniProtKB-SubCell"/>
</dbReference>
<dbReference type="RefSeq" id="WP_161673346.1">
    <property type="nucleotide sequence ID" value="NZ_JAABLP010000001.1"/>
</dbReference>
<organism evidence="15 16">
    <name type="scientific">Pannonibacter tanglangensis</name>
    <dbReference type="NCBI Taxonomy" id="2750084"/>
    <lineage>
        <taxon>Bacteria</taxon>
        <taxon>Pseudomonadati</taxon>
        <taxon>Pseudomonadota</taxon>
        <taxon>Alphaproteobacteria</taxon>
        <taxon>Hyphomicrobiales</taxon>
        <taxon>Stappiaceae</taxon>
        <taxon>Pannonibacter</taxon>
    </lineage>
</organism>
<comment type="caution">
    <text evidence="15">The sequence shown here is derived from an EMBL/GenBank/DDBJ whole genome shotgun (WGS) entry which is preliminary data.</text>
</comment>
<keyword evidence="11" id="KW-0443">Lipid metabolism</keyword>
<keyword evidence="16" id="KW-1185">Reference proteome</keyword>
<proteinExistence type="predicted"/>
<evidence type="ECO:0000256" key="12">
    <source>
        <dbReference type="ARBA" id="ARBA00023136"/>
    </source>
</evidence>
<dbReference type="Gene3D" id="3.30.870.10">
    <property type="entry name" value="Endonuclease Chain A"/>
    <property type="match status" value="2"/>
</dbReference>
<dbReference type="EMBL" id="JAABLQ010000001">
    <property type="protein sequence ID" value="NBN78071.1"/>
    <property type="molecule type" value="Genomic_DNA"/>
</dbReference>